<dbReference type="EMBL" id="NBNE01006592">
    <property type="protein sequence ID" value="OWZ01814.1"/>
    <property type="molecule type" value="Genomic_DNA"/>
</dbReference>
<gene>
    <name evidence="1" type="ORF">PHMEG_00026734</name>
</gene>
<dbReference type="InterPro" id="IPR052050">
    <property type="entry name" value="SecEffector_AnkRepeat"/>
</dbReference>
<keyword evidence="2" id="KW-1185">Reference proteome</keyword>
<organism evidence="1 2">
    <name type="scientific">Phytophthora megakarya</name>
    <dbReference type="NCBI Taxonomy" id="4795"/>
    <lineage>
        <taxon>Eukaryota</taxon>
        <taxon>Sar</taxon>
        <taxon>Stramenopiles</taxon>
        <taxon>Oomycota</taxon>
        <taxon>Peronosporomycetes</taxon>
        <taxon>Peronosporales</taxon>
        <taxon>Peronosporaceae</taxon>
        <taxon>Phytophthora</taxon>
    </lineage>
</organism>
<dbReference type="PANTHER" id="PTHR46586:SF3">
    <property type="entry name" value="ANKYRIN REPEAT-CONTAINING PROTEIN"/>
    <property type="match status" value="1"/>
</dbReference>
<accession>A0A225V9P9</accession>
<dbReference type="PANTHER" id="PTHR46586">
    <property type="entry name" value="ANKYRIN REPEAT-CONTAINING PROTEIN"/>
    <property type="match status" value="1"/>
</dbReference>
<dbReference type="AlphaFoldDB" id="A0A225V9P9"/>
<evidence type="ECO:0000313" key="1">
    <source>
        <dbReference type="EMBL" id="OWZ01814.1"/>
    </source>
</evidence>
<protein>
    <submittedName>
        <fullName evidence="1">Uncharacterized protein</fullName>
    </submittedName>
</protein>
<reference evidence="2" key="1">
    <citation type="submission" date="2017-03" db="EMBL/GenBank/DDBJ databases">
        <title>Phytopthora megakarya and P. palmivora, two closely related causual agents of cacao black pod achieved similar genome size and gene model numbers by different mechanisms.</title>
        <authorList>
            <person name="Ali S."/>
            <person name="Shao J."/>
            <person name="Larry D.J."/>
            <person name="Kronmiller B."/>
            <person name="Shen D."/>
            <person name="Strem M.D."/>
            <person name="Melnick R.L."/>
            <person name="Guiltinan M.J."/>
            <person name="Tyler B.M."/>
            <person name="Meinhardt L.W."/>
            <person name="Bailey B.A."/>
        </authorList>
    </citation>
    <scope>NUCLEOTIDE SEQUENCE [LARGE SCALE GENOMIC DNA]</scope>
    <source>
        <strain evidence="2">zdho120</strain>
    </source>
</reference>
<proteinExistence type="predicted"/>
<name>A0A225V9P9_9STRA</name>
<comment type="caution">
    <text evidence="1">The sequence shown here is derived from an EMBL/GenBank/DDBJ whole genome shotgun (WGS) entry which is preliminary data.</text>
</comment>
<evidence type="ECO:0000313" key="2">
    <source>
        <dbReference type="Proteomes" id="UP000198211"/>
    </source>
</evidence>
<sequence>MGRHEVDIWRLSSFFTSTALKGAQIVLWMKQLEAMNSAAESGHLNVVKFLHENRREGCTETLSERAIERAAGGGYLPIR</sequence>
<dbReference type="OrthoDB" id="187035at2759"/>
<dbReference type="Proteomes" id="UP000198211">
    <property type="component" value="Unassembled WGS sequence"/>
</dbReference>